<evidence type="ECO:0008006" key="4">
    <source>
        <dbReference type="Google" id="ProtNLM"/>
    </source>
</evidence>
<dbReference type="InterPro" id="IPR012334">
    <property type="entry name" value="Pectin_lyas_fold"/>
</dbReference>
<keyword evidence="1" id="KW-0732">Signal</keyword>
<dbReference type="InterPro" id="IPR014756">
    <property type="entry name" value="Ig_E-set"/>
</dbReference>
<dbReference type="AlphaFoldDB" id="A0A1H5VV95"/>
<dbReference type="PANTHER" id="PTHR36453">
    <property type="entry name" value="SECRETED PROTEIN-RELATED"/>
    <property type="match status" value="1"/>
</dbReference>
<evidence type="ECO:0000313" key="3">
    <source>
        <dbReference type="Proteomes" id="UP000236754"/>
    </source>
</evidence>
<dbReference type="SMART" id="SM00710">
    <property type="entry name" value="PbH1"/>
    <property type="match status" value="7"/>
</dbReference>
<evidence type="ECO:0000313" key="2">
    <source>
        <dbReference type="EMBL" id="SEF90477.1"/>
    </source>
</evidence>
<dbReference type="Gene3D" id="2.60.120.260">
    <property type="entry name" value="Galactose-binding domain-like"/>
    <property type="match status" value="1"/>
</dbReference>
<dbReference type="InterPro" id="IPR013783">
    <property type="entry name" value="Ig-like_fold"/>
</dbReference>
<organism evidence="2 3">
    <name type="scientific">Actinacidiphila yanglinensis</name>
    <dbReference type="NCBI Taxonomy" id="310779"/>
    <lineage>
        <taxon>Bacteria</taxon>
        <taxon>Bacillati</taxon>
        <taxon>Actinomycetota</taxon>
        <taxon>Actinomycetes</taxon>
        <taxon>Kitasatosporales</taxon>
        <taxon>Streptomycetaceae</taxon>
        <taxon>Actinacidiphila</taxon>
    </lineage>
</organism>
<dbReference type="Gene3D" id="2.60.40.10">
    <property type="entry name" value="Immunoglobulins"/>
    <property type="match status" value="2"/>
</dbReference>
<gene>
    <name evidence="2" type="ORF">SAMN05216223_102428</name>
</gene>
<feature type="signal peptide" evidence="1">
    <location>
        <begin position="1"/>
        <end position="34"/>
    </location>
</feature>
<protein>
    <recommendedName>
        <fullName evidence="4">Right handed beta helix region</fullName>
    </recommendedName>
</protein>
<sequence>MKWTASAGRFLGSAVTLVLVGAGAWGAGAGTATASPAQAAGGGQGGAAVLWAAPDGHGSACTAHAPCSLDTAQAEVRKLEQGRNPSGVRVELTDGTYRLARTWQFGAQDSGTPGHPVVWEAAPGAHPVISGAGRVTGWHEVGGTGVWSARVPGGSATRQLYVGGKEAPVAQATPAALHFTGNWSGSATGYDLAKDPTAQAWFAALTPAQLARVEFDYPAGNGAWTDSRCGVAGMSGTTLTMDQPCWRDVTDIASFNQGTGGLPSMSTSQMPATIQNAPTLLAPGQWYLDSGDNSGTAGGGSADTLYYAPAAGQKMSGLDVELPRLEKLVQGAGSLAHPLHDLTFAGLRFSYATWNAPSLPTGFADVQSNLHRTGDTNQGLCTFSDPAGTCPWGALTQPLANVAFSGASRVTLTGNRFVDLGGAGLSFMYGGTHNVVDGNEFTAIASTALSLGCTYDPTPTQTPAAVIEANCTPDPDLVRGDTVGDNEILDHTTVSDNVIHDVGTDYRSACGITLLFSRHTSITHNEVYDLPYTGITAGVIQGHVDEADHPQNSTNVNADNTISDNLIFDVMQVLDDGGAIYMEGHQAQYVNAADGTLDPVATLANGLHVTGNVVYNDGSRYEAFYDDAGSEWIGFSGNVEFHPLAAIGAQGGCSSTGHFWVTGNWFSDAPGNYLCNGPVDSHVSDNTAIPASPAAGDLPADVLANAGVSAAHRSLAGSVPLRTSYVSAPAPAAAGSGTDEVLVAGAGFSPTTPVYFGGQPASHVRFVSAGFLVATVPAGADGTDVTVGPYVPRPAITAPAGGSTGLGASFTVRGTGAAGDGVTVGDTSGGGCTATAGSDGTWSCALSGAADGLHTLTAVQTDRDGVASKASAAVLVYVGAPPAAARVDDTDPSIAYTGWDYSNGRGYGDLGDDLHYATTNGSSLTSTFIGTGVAVFGEEYTDQGDISVSIDGGPATVVDTVPADGARHADVPVYSSGTLPAGVHTVVVTKLSGSYATFDGIEVDNAAAG</sequence>
<keyword evidence="3" id="KW-1185">Reference proteome</keyword>
<feature type="chain" id="PRO_5039713021" description="Right handed beta helix region" evidence="1">
    <location>
        <begin position="35"/>
        <end position="1009"/>
    </location>
</feature>
<dbReference type="OrthoDB" id="9808066at2"/>
<dbReference type="PANTHER" id="PTHR36453:SF1">
    <property type="entry name" value="RIGHT HANDED BETA HELIX DOMAIN-CONTAINING PROTEIN"/>
    <property type="match status" value="1"/>
</dbReference>
<evidence type="ECO:0000256" key="1">
    <source>
        <dbReference type="SAM" id="SignalP"/>
    </source>
</evidence>
<proteinExistence type="predicted"/>
<accession>A0A1H5VV95</accession>
<dbReference type="InterPro" id="IPR011050">
    <property type="entry name" value="Pectin_lyase_fold/virulence"/>
</dbReference>
<dbReference type="SUPFAM" id="SSF51126">
    <property type="entry name" value="Pectin lyase-like"/>
    <property type="match status" value="1"/>
</dbReference>
<dbReference type="EMBL" id="FNVU01000002">
    <property type="protein sequence ID" value="SEF90477.1"/>
    <property type="molecule type" value="Genomic_DNA"/>
</dbReference>
<name>A0A1H5VV95_9ACTN</name>
<dbReference type="Gene3D" id="2.160.20.10">
    <property type="entry name" value="Single-stranded right-handed beta-helix, Pectin lyase-like"/>
    <property type="match status" value="2"/>
</dbReference>
<dbReference type="GO" id="GO:0005975">
    <property type="term" value="P:carbohydrate metabolic process"/>
    <property type="evidence" value="ECO:0007669"/>
    <property type="project" value="UniProtKB-ARBA"/>
</dbReference>
<dbReference type="RefSeq" id="WP_146088208.1">
    <property type="nucleotide sequence ID" value="NZ_FNVU01000002.1"/>
</dbReference>
<dbReference type="InterPro" id="IPR006626">
    <property type="entry name" value="PbH1"/>
</dbReference>
<dbReference type="Proteomes" id="UP000236754">
    <property type="component" value="Unassembled WGS sequence"/>
</dbReference>
<dbReference type="SUPFAM" id="SSF81296">
    <property type="entry name" value="E set domains"/>
    <property type="match status" value="1"/>
</dbReference>
<reference evidence="2 3" key="1">
    <citation type="submission" date="2016-10" db="EMBL/GenBank/DDBJ databases">
        <authorList>
            <person name="de Groot N.N."/>
        </authorList>
    </citation>
    <scope>NUCLEOTIDE SEQUENCE [LARGE SCALE GENOMIC DNA]</scope>
    <source>
        <strain evidence="2 3">CGMCC 4.2023</strain>
    </source>
</reference>